<reference evidence="2 3" key="1">
    <citation type="journal article" date="2016" name="Mol. Biol. Evol.">
        <title>Comparative Genomics of Early-Diverging Mushroom-Forming Fungi Provides Insights into the Origins of Lignocellulose Decay Capabilities.</title>
        <authorList>
            <person name="Nagy L.G."/>
            <person name="Riley R."/>
            <person name="Tritt A."/>
            <person name="Adam C."/>
            <person name="Daum C."/>
            <person name="Floudas D."/>
            <person name="Sun H."/>
            <person name="Yadav J.S."/>
            <person name="Pangilinan J."/>
            <person name="Larsson K.H."/>
            <person name="Matsuura K."/>
            <person name="Barry K."/>
            <person name="Labutti K."/>
            <person name="Kuo R."/>
            <person name="Ohm R.A."/>
            <person name="Bhattacharya S.S."/>
            <person name="Shirouzu T."/>
            <person name="Yoshinaga Y."/>
            <person name="Martin F.M."/>
            <person name="Grigoriev I.V."/>
            <person name="Hibbett D.S."/>
        </authorList>
    </citation>
    <scope>NUCLEOTIDE SEQUENCE [LARGE SCALE GENOMIC DNA]</scope>
    <source>
        <strain evidence="2 3">HHB12029</strain>
    </source>
</reference>
<evidence type="ECO:0000313" key="2">
    <source>
        <dbReference type="EMBL" id="KZV89488.1"/>
    </source>
</evidence>
<dbReference type="InParanoid" id="A0A165FT50"/>
<feature type="region of interest" description="Disordered" evidence="1">
    <location>
        <begin position="211"/>
        <end position="246"/>
    </location>
</feature>
<name>A0A165FT50_EXIGL</name>
<dbReference type="Proteomes" id="UP000077266">
    <property type="component" value="Unassembled WGS sequence"/>
</dbReference>
<evidence type="ECO:0000256" key="1">
    <source>
        <dbReference type="SAM" id="MobiDB-lite"/>
    </source>
</evidence>
<feature type="region of interest" description="Disordered" evidence="1">
    <location>
        <begin position="1"/>
        <end position="47"/>
    </location>
</feature>
<feature type="region of interest" description="Disordered" evidence="1">
    <location>
        <begin position="607"/>
        <end position="665"/>
    </location>
</feature>
<protein>
    <submittedName>
        <fullName evidence="2">Uncharacterized protein</fullName>
    </submittedName>
</protein>
<proteinExistence type="predicted"/>
<feature type="compositionally biased region" description="Low complexity" evidence="1">
    <location>
        <begin position="685"/>
        <end position="705"/>
    </location>
</feature>
<sequence length="759" mass="84139">MAPAYAAPTHGEESDDSDDERMPAMIQDGAPPRVDYTRPANDDERPLFTEDDRADIFPNDWKAAQCTQWFEVNTEDRRMAFIGKKRATELRGEQGWIVYVDYEKRRILHFSAHSGIEKEHPELPPGERRLRDGVVKWCKDEFDYVGQARASRSIWRALKGGPHTRPQAKQVPDRDRNQSATAALALGAGPSTIATPNAGAVVKESVADPVRDLAQPRPPSPMQVDDAPAVGQDAPSTAEDSVPPTDLPLYDPPLPPRNQNEFKVGQHVVTRQQLETDTRYAAWFIWEIQEATFRSQMRDLDRHVLQAMDAWNDETAAERETIWQDCWGGKWEGASLVPSYDMAPPLLDSKNFLRRAGALVRFHRLVSAWPRSQEVKSTKGMLMTEDGFRSDRGQEIESSTQLLHCGGFGRRPITPSRLPSFSIYQPDLGPSSSSNIFSMSSSTSPATVQKLPSKDDTLRLLCLKYDPARPQVVHKVATCDSCKKTQAQTLGLQKHPNDEGSFHNAGRWYWKCPTRACRGVVYSTAQRSEEERAEHEAIYMRRIAEREQVQKMRKGQKEHKAELEDTARKLKDTERKLKDTERELANAQSAARKARIDELSKSLDAIVTPKTSRKRASSTSGSSSIQSKRVKSEPRTDSSSPLFAKKSEGGTSPATSSLGIDSSPTPARAFRATLAKYKASGGALAVSSPTKAKASPKTAATKSKVPIGAKKAPVASSSQIPVIEIFSSDDDEIVAGTSGEDDDYTFADDEEAPPQFYSP</sequence>
<feature type="compositionally biased region" description="Low complexity" evidence="1">
    <location>
        <begin position="617"/>
        <end position="627"/>
    </location>
</feature>
<accession>A0A165FT50</accession>
<dbReference type="CDD" id="cd14686">
    <property type="entry name" value="bZIP"/>
    <property type="match status" value="1"/>
</dbReference>
<dbReference type="EMBL" id="KV426071">
    <property type="protein sequence ID" value="KZV89488.1"/>
    <property type="molecule type" value="Genomic_DNA"/>
</dbReference>
<feature type="compositionally biased region" description="Acidic residues" evidence="1">
    <location>
        <begin position="733"/>
        <end position="752"/>
    </location>
</feature>
<feature type="compositionally biased region" description="Basic and acidic residues" evidence="1">
    <location>
        <begin position="558"/>
        <end position="577"/>
    </location>
</feature>
<evidence type="ECO:0000313" key="3">
    <source>
        <dbReference type="Proteomes" id="UP000077266"/>
    </source>
</evidence>
<feature type="region of interest" description="Disordered" evidence="1">
    <location>
        <begin position="549"/>
        <end position="577"/>
    </location>
</feature>
<feature type="region of interest" description="Disordered" evidence="1">
    <location>
        <begin position="733"/>
        <end position="759"/>
    </location>
</feature>
<feature type="region of interest" description="Disordered" evidence="1">
    <location>
        <begin position="681"/>
        <end position="713"/>
    </location>
</feature>
<organism evidence="2 3">
    <name type="scientific">Exidia glandulosa HHB12029</name>
    <dbReference type="NCBI Taxonomy" id="1314781"/>
    <lineage>
        <taxon>Eukaryota</taxon>
        <taxon>Fungi</taxon>
        <taxon>Dikarya</taxon>
        <taxon>Basidiomycota</taxon>
        <taxon>Agaricomycotina</taxon>
        <taxon>Agaricomycetes</taxon>
        <taxon>Auriculariales</taxon>
        <taxon>Exidiaceae</taxon>
        <taxon>Exidia</taxon>
    </lineage>
</organism>
<dbReference type="AlphaFoldDB" id="A0A165FT50"/>
<gene>
    <name evidence="2" type="ORF">EXIGLDRAFT_695577</name>
</gene>
<feature type="compositionally biased region" description="Polar residues" evidence="1">
    <location>
        <begin position="649"/>
        <end position="665"/>
    </location>
</feature>
<keyword evidence="3" id="KW-1185">Reference proteome</keyword>